<dbReference type="Proteomes" id="UP000184050">
    <property type="component" value="Unassembled WGS sequence"/>
</dbReference>
<dbReference type="STRING" id="1168035.SAMN05444280_10145"/>
<reference evidence="2 3" key="1">
    <citation type="submission" date="2016-11" db="EMBL/GenBank/DDBJ databases">
        <authorList>
            <person name="Jaros S."/>
            <person name="Januszkiewicz K."/>
            <person name="Wedrychowicz H."/>
        </authorList>
    </citation>
    <scope>NUCLEOTIDE SEQUENCE [LARGE SCALE GENOMIC DNA]</scope>
    <source>
        <strain evidence="2 3">DSM 27063</strain>
    </source>
</reference>
<dbReference type="EMBL" id="FQZE01000001">
    <property type="protein sequence ID" value="SHI30941.1"/>
    <property type="molecule type" value="Genomic_DNA"/>
</dbReference>
<sequence length="158" mass="17958">MKIDNKTDNAFGRTAVFVGGVFLLAAVSFIYFEAYLAGVVVQIISLFVIFSYSGVEIDTDNNSVRQYNKLFGLFKIGRWKSLTAYKGVALIPIVKSESIASWSNRTNTLRSRDYRIFLVNKARKPAFAIKCCKNMDEARDSLDEFSIWLKLPVYSARR</sequence>
<accession>A0A1M6A345</accession>
<evidence type="ECO:0000313" key="3">
    <source>
        <dbReference type="Proteomes" id="UP000184050"/>
    </source>
</evidence>
<keyword evidence="1" id="KW-0812">Transmembrane</keyword>
<keyword evidence="3" id="KW-1185">Reference proteome</keyword>
<organism evidence="2 3">
    <name type="scientific">Tangfeifania diversioriginum</name>
    <dbReference type="NCBI Taxonomy" id="1168035"/>
    <lineage>
        <taxon>Bacteria</taxon>
        <taxon>Pseudomonadati</taxon>
        <taxon>Bacteroidota</taxon>
        <taxon>Bacteroidia</taxon>
        <taxon>Marinilabiliales</taxon>
        <taxon>Prolixibacteraceae</taxon>
        <taxon>Tangfeifania</taxon>
    </lineage>
</organism>
<evidence type="ECO:0000256" key="1">
    <source>
        <dbReference type="SAM" id="Phobius"/>
    </source>
</evidence>
<evidence type="ECO:0000313" key="2">
    <source>
        <dbReference type="EMBL" id="SHI30941.1"/>
    </source>
</evidence>
<dbReference type="RefSeq" id="WP_073163818.1">
    <property type="nucleotide sequence ID" value="NZ_FQZE01000001.1"/>
</dbReference>
<dbReference type="OrthoDB" id="1121717at2"/>
<name>A0A1M6A345_9BACT</name>
<gene>
    <name evidence="2" type="ORF">SAMN05444280_10145</name>
</gene>
<feature type="transmembrane region" description="Helical" evidence="1">
    <location>
        <begin position="37"/>
        <end position="55"/>
    </location>
</feature>
<keyword evidence="1" id="KW-1133">Transmembrane helix</keyword>
<keyword evidence="1" id="KW-0472">Membrane</keyword>
<dbReference type="AlphaFoldDB" id="A0A1M6A345"/>
<feature type="transmembrane region" description="Helical" evidence="1">
    <location>
        <begin position="12"/>
        <end position="31"/>
    </location>
</feature>
<proteinExistence type="predicted"/>
<protein>
    <submittedName>
        <fullName evidence="2">Uncharacterized protein</fullName>
    </submittedName>
</protein>